<evidence type="ECO:0000256" key="1">
    <source>
        <dbReference type="ARBA" id="ARBA00022801"/>
    </source>
</evidence>
<feature type="region of interest" description="Disordered" evidence="2">
    <location>
        <begin position="1"/>
        <end position="23"/>
    </location>
</feature>
<accession>A0A6A6F598</accession>
<dbReference type="InterPro" id="IPR029058">
    <property type="entry name" value="AB_hydrolase_fold"/>
</dbReference>
<dbReference type="PANTHER" id="PTHR48081">
    <property type="entry name" value="AB HYDROLASE SUPERFAMILY PROTEIN C4A8.06C"/>
    <property type="match status" value="1"/>
</dbReference>
<dbReference type="AlphaFoldDB" id="A0A6A6F598"/>
<dbReference type="InterPro" id="IPR050300">
    <property type="entry name" value="GDXG_lipolytic_enzyme"/>
</dbReference>
<dbReference type="Proteomes" id="UP000799539">
    <property type="component" value="Unassembled WGS sequence"/>
</dbReference>
<keyword evidence="5" id="KW-1185">Reference proteome</keyword>
<dbReference type="InterPro" id="IPR013094">
    <property type="entry name" value="AB_hydrolase_3"/>
</dbReference>
<evidence type="ECO:0000313" key="4">
    <source>
        <dbReference type="EMBL" id="KAF2208603.1"/>
    </source>
</evidence>
<reference evidence="4" key="1">
    <citation type="journal article" date="2020" name="Stud. Mycol.">
        <title>101 Dothideomycetes genomes: a test case for predicting lifestyles and emergence of pathogens.</title>
        <authorList>
            <person name="Haridas S."/>
            <person name="Albert R."/>
            <person name="Binder M."/>
            <person name="Bloem J."/>
            <person name="Labutti K."/>
            <person name="Salamov A."/>
            <person name="Andreopoulos B."/>
            <person name="Baker S."/>
            <person name="Barry K."/>
            <person name="Bills G."/>
            <person name="Bluhm B."/>
            <person name="Cannon C."/>
            <person name="Castanera R."/>
            <person name="Culley D."/>
            <person name="Daum C."/>
            <person name="Ezra D."/>
            <person name="Gonzalez J."/>
            <person name="Henrissat B."/>
            <person name="Kuo A."/>
            <person name="Liang C."/>
            <person name="Lipzen A."/>
            <person name="Lutzoni F."/>
            <person name="Magnuson J."/>
            <person name="Mondo S."/>
            <person name="Nolan M."/>
            <person name="Ohm R."/>
            <person name="Pangilinan J."/>
            <person name="Park H.-J."/>
            <person name="Ramirez L."/>
            <person name="Alfaro M."/>
            <person name="Sun H."/>
            <person name="Tritt A."/>
            <person name="Yoshinaga Y."/>
            <person name="Zwiers L.-H."/>
            <person name="Turgeon B."/>
            <person name="Goodwin S."/>
            <person name="Spatafora J."/>
            <person name="Crous P."/>
            <person name="Grigoriev I."/>
        </authorList>
    </citation>
    <scope>NUCLEOTIDE SEQUENCE</scope>
    <source>
        <strain evidence="4">SCOH1-5</strain>
    </source>
</reference>
<dbReference type="PANTHER" id="PTHR48081:SF8">
    <property type="entry name" value="ALPHA_BETA HYDROLASE FOLD-3 DOMAIN-CONTAINING PROTEIN-RELATED"/>
    <property type="match status" value="1"/>
</dbReference>
<dbReference type="SUPFAM" id="SSF53474">
    <property type="entry name" value="alpha/beta-Hydrolases"/>
    <property type="match status" value="1"/>
</dbReference>
<evidence type="ECO:0000259" key="3">
    <source>
        <dbReference type="Pfam" id="PF07859"/>
    </source>
</evidence>
<feature type="domain" description="Alpha/beta hydrolase fold-3" evidence="3">
    <location>
        <begin position="116"/>
        <end position="335"/>
    </location>
</feature>
<name>A0A6A6F598_9PEZI</name>
<dbReference type="Pfam" id="PF07859">
    <property type="entry name" value="Abhydrolase_3"/>
    <property type="match status" value="1"/>
</dbReference>
<dbReference type="GO" id="GO:0016787">
    <property type="term" value="F:hydrolase activity"/>
    <property type="evidence" value="ECO:0007669"/>
    <property type="project" value="UniProtKB-KW"/>
</dbReference>
<dbReference type="Gene3D" id="3.40.50.1820">
    <property type="entry name" value="alpha/beta hydrolase"/>
    <property type="match status" value="1"/>
</dbReference>
<organism evidence="4 5">
    <name type="scientific">Cercospora zeae-maydis SCOH1-5</name>
    <dbReference type="NCBI Taxonomy" id="717836"/>
    <lineage>
        <taxon>Eukaryota</taxon>
        <taxon>Fungi</taxon>
        <taxon>Dikarya</taxon>
        <taxon>Ascomycota</taxon>
        <taxon>Pezizomycotina</taxon>
        <taxon>Dothideomycetes</taxon>
        <taxon>Dothideomycetidae</taxon>
        <taxon>Mycosphaerellales</taxon>
        <taxon>Mycosphaerellaceae</taxon>
        <taxon>Cercospora</taxon>
    </lineage>
</organism>
<dbReference type="EMBL" id="ML992693">
    <property type="protein sequence ID" value="KAF2208603.1"/>
    <property type="molecule type" value="Genomic_DNA"/>
</dbReference>
<dbReference type="OrthoDB" id="433474at2759"/>
<evidence type="ECO:0000313" key="5">
    <source>
        <dbReference type="Proteomes" id="UP000799539"/>
    </source>
</evidence>
<proteinExistence type="predicted"/>
<sequence>MSSYTPPGRLGNPDLNMSTDPRTHPKLKAVVDAFGMGANVTEGVTETNNLEVGKAMCEQMETAIFGLYNSVDMSLPGDENEDEVEETEEEIDGPDGNKIKLHIFKPKGVSGKLPGVVYLHGGGMTIVPTYNPVHVRWCKSLALQGTRTIMPSFRNAYTPTTHNPFPAGLNDCCAAVQHIAAHREAYNLSHLILQGESGGANLCFATALRANRENWISSISGVYGYVPYISAGYAWSRERKLHDLPSQLENEGYFLNPQNNAALAFYYSPGPGELEHPLAWPYHATEKDLVGLPEHMVSVDELDCFRDEGVAYWRKLTMAGVKASCDVNLGVMHGAALIFRNALPEVHRKQVEAIAAFAKRVG</sequence>
<keyword evidence="1" id="KW-0378">Hydrolase</keyword>
<evidence type="ECO:0000256" key="2">
    <source>
        <dbReference type="SAM" id="MobiDB-lite"/>
    </source>
</evidence>
<protein>
    <recommendedName>
        <fullName evidence="3">Alpha/beta hydrolase fold-3 domain-containing protein</fullName>
    </recommendedName>
</protein>
<gene>
    <name evidence="4" type="ORF">CERZMDRAFT_62051</name>
</gene>